<comment type="caution">
    <text evidence="2">The sequence shown here is derived from an EMBL/GenBank/DDBJ whole genome shotgun (WGS) entry which is preliminary data.</text>
</comment>
<proteinExistence type="predicted"/>
<keyword evidence="3" id="KW-1185">Reference proteome</keyword>
<feature type="transmembrane region" description="Helical" evidence="1">
    <location>
        <begin position="21"/>
        <end position="42"/>
    </location>
</feature>
<feature type="transmembrane region" description="Helical" evidence="1">
    <location>
        <begin position="54"/>
        <end position="71"/>
    </location>
</feature>
<protein>
    <submittedName>
        <fullName evidence="2">Uncharacterized protein</fullName>
    </submittedName>
</protein>
<sequence length="81" mass="9818">MILLKKSLFMHKICSIWHLQVGKACYILLSFILNLFFFYFFVVTLLGNIFSRRFPILPSFFFYDLFIVCFCKKIQYVILQK</sequence>
<reference evidence="2 3" key="1">
    <citation type="journal article" date="2022" name="Nat. Plants">
        <title>Genomes of leafy and leafless Platanthera orchids illuminate the evolution of mycoheterotrophy.</title>
        <authorList>
            <person name="Li M.H."/>
            <person name="Liu K.W."/>
            <person name="Li Z."/>
            <person name="Lu H.C."/>
            <person name="Ye Q.L."/>
            <person name="Zhang D."/>
            <person name="Wang J.Y."/>
            <person name="Li Y.F."/>
            <person name="Zhong Z.M."/>
            <person name="Liu X."/>
            <person name="Yu X."/>
            <person name="Liu D.K."/>
            <person name="Tu X.D."/>
            <person name="Liu B."/>
            <person name="Hao Y."/>
            <person name="Liao X.Y."/>
            <person name="Jiang Y.T."/>
            <person name="Sun W.H."/>
            <person name="Chen J."/>
            <person name="Chen Y.Q."/>
            <person name="Ai Y."/>
            <person name="Zhai J.W."/>
            <person name="Wu S.S."/>
            <person name="Zhou Z."/>
            <person name="Hsiao Y.Y."/>
            <person name="Wu W.L."/>
            <person name="Chen Y.Y."/>
            <person name="Lin Y.F."/>
            <person name="Hsu J.L."/>
            <person name="Li C.Y."/>
            <person name="Wang Z.W."/>
            <person name="Zhao X."/>
            <person name="Zhong W.Y."/>
            <person name="Ma X.K."/>
            <person name="Ma L."/>
            <person name="Huang J."/>
            <person name="Chen G.Z."/>
            <person name="Huang M.Z."/>
            <person name="Huang L."/>
            <person name="Peng D.H."/>
            <person name="Luo Y.B."/>
            <person name="Zou S.Q."/>
            <person name="Chen S.P."/>
            <person name="Lan S."/>
            <person name="Tsai W.C."/>
            <person name="Van de Peer Y."/>
            <person name="Liu Z.J."/>
        </authorList>
    </citation>
    <scope>NUCLEOTIDE SEQUENCE [LARGE SCALE GENOMIC DNA]</scope>
    <source>
        <strain evidence="2">Lor287</strain>
    </source>
</reference>
<accession>A0AAP0AWP5</accession>
<keyword evidence="1" id="KW-1133">Transmembrane helix</keyword>
<dbReference type="AlphaFoldDB" id="A0AAP0AWP5"/>
<name>A0AAP0AWP5_9ASPA</name>
<keyword evidence="1" id="KW-0812">Transmembrane</keyword>
<dbReference type="EMBL" id="JBBWWQ010000020">
    <property type="protein sequence ID" value="KAK8917092.1"/>
    <property type="molecule type" value="Genomic_DNA"/>
</dbReference>
<evidence type="ECO:0000313" key="2">
    <source>
        <dbReference type="EMBL" id="KAK8917092.1"/>
    </source>
</evidence>
<organism evidence="2 3">
    <name type="scientific">Platanthera zijinensis</name>
    <dbReference type="NCBI Taxonomy" id="2320716"/>
    <lineage>
        <taxon>Eukaryota</taxon>
        <taxon>Viridiplantae</taxon>
        <taxon>Streptophyta</taxon>
        <taxon>Embryophyta</taxon>
        <taxon>Tracheophyta</taxon>
        <taxon>Spermatophyta</taxon>
        <taxon>Magnoliopsida</taxon>
        <taxon>Liliopsida</taxon>
        <taxon>Asparagales</taxon>
        <taxon>Orchidaceae</taxon>
        <taxon>Orchidoideae</taxon>
        <taxon>Orchideae</taxon>
        <taxon>Orchidinae</taxon>
        <taxon>Platanthera</taxon>
    </lineage>
</organism>
<evidence type="ECO:0000256" key="1">
    <source>
        <dbReference type="SAM" id="Phobius"/>
    </source>
</evidence>
<dbReference type="Proteomes" id="UP001418222">
    <property type="component" value="Unassembled WGS sequence"/>
</dbReference>
<keyword evidence="1" id="KW-0472">Membrane</keyword>
<gene>
    <name evidence="2" type="ORF">KSP39_PZI022214</name>
</gene>
<evidence type="ECO:0000313" key="3">
    <source>
        <dbReference type="Proteomes" id="UP001418222"/>
    </source>
</evidence>